<accession>A0A2B7ZDI1</accession>
<dbReference type="Proteomes" id="UP000226031">
    <property type="component" value="Unassembled WGS sequence"/>
</dbReference>
<dbReference type="EMBL" id="PDND01000136">
    <property type="protein sequence ID" value="PGH31218.1"/>
    <property type="molecule type" value="Genomic_DNA"/>
</dbReference>
<sequence length="81" mass="8772">MPTTLVEENESGPPETSRPNEGGLGDPERPIIVGSRPLQTTINLKIPCATVPIAWTLGLGARGMLDMRELWKGKKGYEGLE</sequence>
<evidence type="ECO:0000313" key="3">
    <source>
        <dbReference type="Proteomes" id="UP000226031"/>
    </source>
</evidence>
<feature type="region of interest" description="Disordered" evidence="1">
    <location>
        <begin position="1"/>
        <end position="30"/>
    </location>
</feature>
<proteinExistence type="predicted"/>
<name>A0A2B7ZDI1_9EURO</name>
<comment type="caution">
    <text evidence="2">The sequence shown here is derived from an EMBL/GenBank/DDBJ whole genome shotgun (WGS) entry which is preliminary data.</text>
</comment>
<evidence type="ECO:0000313" key="2">
    <source>
        <dbReference type="EMBL" id="PGH31218.1"/>
    </source>
</evidence>
<dbReference type="AlphaFoldDB" id="A0A2B7ZDI1"/>
<organism evidence="2 3">
    <name type="scientific">[Emmonsia] crescens</name>
    <dbReference type="NCBI Taxonomy" id="73230"/>
    <lineage>
        <taxon>Eukaryota</taxon>
        <taxon>Fungi</taxon>
        <taxon>Dikarya</taxon>
        <taxon>Ascomycota</taxon>
        <taxon>Pezizomycotina</taxon>
        <taxon>Eurotiomycetes</taxon>
        <taxon>Eurotiomycetidae</taxon>
        <taxon>Onygenales</taxon>
        <taxon>Ajellomycetaceae</taxon>
        <taxon>Emergomyces</taxon>
    </lineage>
</organism>
<keyword evidence="3" id="KW-1185">Reference proteome</keyword>
<gene>
    <name evidence="2" type="ORF">GX50_06003</name>
</gene>
<protein>
    <submittedName>
        <fullName evidence="2">Uncharacterized protein</fullName>
    </submittedName>
</protein>
<evidence type="ECO:0000256" key="1">
    <source>
        <dbReference type="SAM" id="MobiDB-lite"/>
    </source>
</evidence>
<reference evidence="2 3" key="1">
    <citation type="submission" date="2017-10" db="EMBL/GenBank/DDBJ databases">
        <title>Comparative genomics in systemic dimorphic fungi from Ajellomycetaceae.</title>
        <authorList>
            <person name="Munoz J.F."/>
            <person name="Mcewen J.G."/>
            <person name="Clay O.K."/>
            <person name="Cuomo C.A."/>
        </authorList>
    </citation>
    <scope>NUCLEOTIDE SEQUENCE [LARGE SCALE GENOMIC DNA]</scope>
    <source>
        <strain evidence="2 3">UAMH4076</strain>
    </source>
</reference>